<evidence type="ECO:0000256" key="3">
    <source>
        <dbReference type="ARBA" id="ARBA00022691"/>
    </source>
</evidence>
<dbReference type="GO" id="GO:0008171">
    <property type="term" value="F:O-methyltransferase activity"/>
    <property type="evidence" value="ECO:0007669"/>
    <property type="project" value="InterPro"/>
</dbReference>
<dbReference type="PATRIC" id="fig|37916.4.peg.3413"/>
<keyword evidence="2 4" id="KW-0808">Transferase</keyword>
<organism evidence="4 5">
    <name type="scientific">Mycolicibacterium chlorophenolicum</name>
    <dbReference type="NCBI Taxonomy" id="37916"/>
    <lineage>
        <taxon>Bacteria</taxon>
        <taxon>Bacillati</taxon>
        <taxon>Actinomycetota</taxon>
        <taxon>Actinomycetes</taxon>
        <taxon>Mycobacteriales</taxon>
        <taxon>Mycobacteriaceae</taxon>
        <taxon>Mycolicibacterium</taxon>
    </lineage>
</organism>
<dbReference type="SMR" id="A0A0J6W0Q8"/>
<dbReference type="Pfam" id="PF13578">
    <property type="entry name" value="Methyltransf_24"/>
    <property type="match status" value="1"/>
</dbReference>
<dbReference type="RefSeq" id="WP_048470982.1">
    <property type="nucleotide sequence ID" value="NZ_JYNL01000030.1"/>
</dbReference>
<accession>A0A0J6W0Q8</accession>
<dbReference type="STRING" id="37916.MCHLDSM_03481"/>
<dbReference type="InterPro" id="IPR029063">
    <property type="entry name" value="SAM-dependent_MTases_sf"/>
</dbReference>
<keyword evidence="5" id="KW-1185">Reference proteome</keyword>
<dbReference type="SUPFAM" id="SSF53335">
    <property type="entry name" value="S-adenosyl-L-methionine-dependent methyltransferases"/>
    <property type="match status" value="1"/>
</dbReference>
<evidence type="ECO:0000313" key="4">
    <source>
        <dbReference type="EMBL" id="KMO75262.1"/>
    </source>
</evidence>
<evidence type="ECO:0000256" key="1">
    <source>
        <dbReference type="ARBA" id="ARBA00022603"/>
    </source>
</evidence>
<reference evidence="4 5" key="1">
    <citation type="journal article" date="2015" name="Genome Biol. Evol.">
        <title>Characterization of Three Mycobacterium spp. with Potential Use in Bioremediation by Genome Sequencing and Comparative Genomics.</title>
        <authorList>
            <person name="Das S."/>
            <person name="Pettersson B.M."/>
            <person name="Behra P.R."/>
            <person name="Ramesh M."/>
            <person name="Dasgupta S."/>
            <person name="Bhattacharya A."/>
            <person name="Kirsebom L.A."/>
        </authorList>
    </citation>
    <scope>NUCLEOTIDE SEQUENCE [LARGE SCALE GENOMIC DNA]</scope>
    <source>
        <strain evidence="4 5">DSM 43826</strain>
    </source>
</reference>
<dbReference type="GO" id="GO:0032259">
    <property type="term" value="P:methylation"/>
    <property type="evidence" value="ECO:0007669"/>
    <property type="project" value="UniProtKB-KW"/>
</dbReference>
<dbReference type="EMBL" id="JYNL01000030">
    <property type="protein sequence ID" value="KMO75262.1"/>
    <property type="molecule type" value="Genomic_DNA"/>
</dbReference>
<sequence length="221" mass="23227">MGTTLTDPRVAAALDRMYGEAEEQMAQLRGDKGADFARLAAATAQERADAMSDFYLPVTPDAGRLLYALVRAAKPATVVEFGMSLGISAVHLAAAVRDNGGGRVITTELSSAKVAAATETFVETGLDDVITVLAGDALETLPTLEGSVDFVLLDGWKELYGPVLDLLEPRLSSGALVVADNTSMPDLAPYLDRVRDPVSGYVSVSFPVRGGDSMEISCRTG</sequence>
<dbReference type="CDD" id="cd02440">
    <property type="entry name" value="AdoMet_MTases"/>
    <property type="match status" value="1"/>
</dbReference>
<dbReference type="PROSITE" id="PS51682">
    <property type="entry name" value="SAM_OMT_I"/>
    <property type="match status" value="1"/>
</dbReference>
<proteinExistence type="predicted"/>
<dbReference type="Gene3D" id="3.40.50.150">
    <property type="entry name" value="Vaccinia Virus protein VP39"/>
    <property type="match status" value="1"/>
</dbReference>
<keyword evidence="1 4" id="KW-0489">Methyltransferase</keyword>
<name>A0A0J6W0Q8_9MYCO</name>
<keyword evidence="3" id="KW-0949">S-adenosyl-L-methionine</keyword>
<gene>
    <name evidence="4" type="ORF">MCHLDSM_03481</name>
</gene>
<evidence type="ECO:0000256" key="2">
    <source>
        <dbReference type="ARBA" id="ARBA00022679"/>
    </source>
</evidence>
<comment type="caution">
    <text evidence="4">The sequence shown here is derived from an EMBL/GenBank/DDBJ whole genome shotgun (WGS) entry which is preliminary data.</text>
</comment>
<dbReference type="PANTHER" id="PTHR43167">
    <property type="entry name" value="PUTATIVE (AFU_ORTHOLOGUE AFUA_6G01830)-RELATED"/>
    <property type="match status" value="1"/>
</dbReference>
<protein>
    <submittedName>
        <fullName evidence="4">O-methyltransferase</fullName>
    </submittedName>
</protein>
<evidence type="ECO:0000313" key="5">
    <source>
        <dbReference type="Proteomes" id="UP000036513"/>
    </source>
</evidence>
<dbReference type="AlphaFoldDB" id="A0A0J6W0Q8"/>
<dbReference type="Proteomes" id="UP000036513">
    <property type="component" value="Unassembled WGS sequence"/>
</dbReference>
<dbReference type="InterPro" id="IPR002935">
    <property type="entry name" value="SAM_O-MeTrfase"/>
</dbReference>
<dbReference type="PANTHER" id="PTHR43167:SF1">
    <property type="entry name" value="PUTATIVE (AFU_ORTHOLOGUE AFUA_6G01830)-RELATED"/>
    <property type="match status" value="1"/>
</dbReference>